<gene>
    <name evidence="2" type="ORF">NMK50_07680</name>
</gene>
<protein>
    <submittedName>
        <fullName evidence="2">Uncharacterized protein</fullName>
    </submittedName>
</protein>
<reference evidence="2" key="1">
    <citation type="submission" date="2022-07" db="EMBL/GenBank/DDBJ databases">
        <title>First report of Bartonella spp. in marsupials in Brazil, with a description of Bartonella harrusi sp. nov. and new proposal for taxonomic reclassification of species of the genus Bartonella.</title>
        <authorList>
            <person name="Amaral R.B."/>
        </authorList>
    </citation>
    <scope>NUCLEOTIDE SEQUENCE</scope>
    <source>
        <strain evidence="2">117A</strain>
    </source>
</reference>
<keyword evidence="3" id="KW-1185">Reference proteome</keyword>
<dbReference type="RefSeq" id="WP_254769986.1">
    <property type="nucleotide sequence ID" value="NZ_CP101114.1"/>
</dbReference>
<evidence type="ECO:0000256" key="1">
    <source>
        <dbReference type="SAM" id="MobiDB-lite"/>
    </source>
</evidence>
<dbReference type="EMBL" id="CP101114">
    <property type="protein sequence ID" value="UTO28077.1"/>
    <property type="molecule type" value="Genomic_DNA"/>
</dbReference>
<feature type="region of interest" description="Disordered" evidence="1">
    <location>
        <begin position="1"/>
        <end position="80"/>
    </location>
</feature>
<evidence type="ECO:0000313" key="3">
    <source>
        <dbReference type="Proteomes" id="UP001059475"/>
    </source>
</evidence>
<accession>A0ABY5ES31</accession>
<evidence type="ECO:0000313" key="2">
    <source>
        <dbReference type="EMBL" id="UTO28077.1"/>
    </source>
</evidence>
<name>A0ABY5ES31_9HYPH</name>
<feature type="compositionally biased region" description="Polar residues" evidence="1">
    <location>
        <begin position="53"/>
        <end position="73"/>
    </location>
</feature>
<sequence>MKKNQPSPPRRSVQQLIKLYEQTASERTASENFSTKPASQSNKPPSSLEKKQQQQPIGTMPTSSEDVLSTSVPSQPPPHS</sequence>
<proteinExistence type="predicted"/>
<dbReference type="Proteomes" id="UP001059475">
    <property type="component" value="Chromosome"/>
</dbReference>
<feature type="compositionally biased region" description="Polar residues" evidence="1">
    <location>
        <begin position="22"/>
        <end position="45"/>
    </location>
</feature>
<organism evidence="2 3">
    <name type="scientific">Bartonella harrusi</name>
    <dbReference type="NCBI Taxonomy" id="2961895"/>
    <lineage>
        <taxon>Bacteria</taxon>
        <taxon>Pseudomonadati</taxon>
        <taxon>Pseudomonadota</taxon>
        <taxon>Alphaproteobacteria</taxon>
        <taxon>Hyphomicrobiales</taxon>
        <taxon>Bartonellaceae</taxon>
        <taxon>Bartonella</taxon>
    </lineage>
</organism>